<keyword evidence="1" id="KW-0812">Transmembrane</keyword>
<evidence type="ECO:0000313" key="2">
    <source>
        <dbReference type="EMBL" id="CAG8613507.1"/>
    </source>
</evidence>
<feature type="transmembrane region" description="Helical" evidence="1">
    <location>
        <begin position="6"/>
        <end position="32"/>
    </location>
</feature>
<dbReference type="EMBL" id="CAJVPP010002857">
    <property type="protein sequence ID" value="CAG8613507.1"/>
    <property type="molecule type" value="Genomic_DNA"/>
</dbReference>
<gene>
    <name evidence="2" type="ORF">FMOSSE_LOCUS9592</name>
</gene>
<dbReference type="Proteomes" id="UP000789375">
    <property type="component" value="Unassembled WGS sequence"/>
</dbReference>
<proteinExistence type="predicted"/>
<comment type="caution">
    <text evidence="2">The sequence shown here is derived from an EMBL/GenBank/DDBJ whole genome shotgun (WGS) entry which is preliminary data.</text>
</comment>
<dbReference type="AlphaFoldDB" id="A0A9N9GIT7"/>
<keyword evidence="1" id="KW-1133">Transmembrane helix</keyword>
<evidence type="ECO:0000313" key="3">
    <source>
        <dbReference type="Proteomes" id="UP000789375"/>
    </source>
</evidence>
<name>A0A9N9GIT7_FUNMO</name>
<keyword evidence="1" id="KW-0472">Membrane</keyword>
<protein>
    <submittedName>
        <fullName evidence="2">15365_t:CDS:1</fullName>
    </submittedName>
</protein>
<reference evidence="2" key="1">
    <citation type="submission" date="2021-06" db="EMBL/GenBank/DDBJ databases">
        <authorList>
            <person name="Kallberg Y."/>
            <person name="Tangrot J."/>
            <person name="Rosling A."/>
        </authorList>
    </citation>
    <scope>NUCLEOTIDE SEQUENCE</scope>
    <source>
        <strain evidence="2">87-6 pot B 2015</strain>
    </source>
</reference>
<evidence type="ECO:0000256" key="1">
    <source>
        <dbReference type="SAM" id="Phobius"/>
    </source>
</evidence>
<sequence length="58" mass="6126">MGLGAAGVVAGSIASGSQGGLIVFFTVTPLVISFMRRRLTTKELTQDSNNFFLTFSGR</sequence>
<accession>A0A9N9GIT7</accession>
<organism evidence="2 3">
    <name type="scientific">Funneliformis mosseae</name>
    <name type="common">Endomycorrhizal fungus</name>
    <name type="synonym">Glomus mosseae</name>
    <dbReference type="NCBI Taxonomy" id="27381"/>
    <lineage>
        <taxon>Eukaryota</taxon>
        <taxon>Fungi</taxon>
        <taxon>Fungi incertae sedis</taxon>
        <taxon>Mucoromycota</taxon>
        <taxon>Glomeromycotina</taxon>
        <taxon>Glomeromycetes</taxon>
        <taxon>Glomerales</taxon>
        <taxon>Glomeraceae</taxon>
        <taxon>Funneliformis</taxon>
    </lineage>
</organism>
<keyword evidence="3" id="KW-1185">Reference proteome</keyword>